<name>A0ABV4X2Q3_9CYAN</name>
<dbReference type="InterPro" id="IPR036852">
    <property type="entry name" value="Peptidase_S8/S53_dom_sf"/>
</dbReference>
<dbReference type="InterPro" id="IPR023828">
    <property type="entry name" value="Peptidase_S8_Ser-AS"/>
</dbReference>
<evidence type="ECO:0000313" key="9">
    <source>
        <dbReference type="Proteomes" id="UP001576774"/>
    </source>
</evidence>
<dbReference type="SUPFAM" id="SSF52743">
    <property type="entry name" value="Subtilisin-like"/>
    <property type="match status" value="1"/>
</dbReference>
<dbReference type="InterPro" id="IPR000209">
    <property type="entry name" value="Peptidase_S8/S53_dom"/>
</dbReference>
<dbReference type="PANTHER" id="PTHR43806">
    <property type="entry name" value="PEPTIDASE S8"/>
    <property type="match status" value="1"/>
</dbReference>
<evidence type="ECO:0000259" key="7">
    <source>
        <dbReference type="Pfam" id="PF00082"/>
    </source>
</evidence>
<keyword evidence="4 5" id="KW-0720">Serine protease</keyword>
<evidence type="ECO:0000256" key="3">
    <source>
        <dbReference type="ARBA" id="ARBA00022801"/>
    </source>
</evidence>
<feature type="active site" description="Charge relay system" evidence="5">
    <location>
        <position position="172"/>
    </location>
</feature>
<dbReference type="PANTHER" id="PTHR43806:SF11">
    <property type="entry name" value="CEREVISIN-RELATED"/>
    <property type="match status" value="1"/>
</dbReference>
<feature type="active site" description="Charge relay system" evidence="5">
    <location>
        <position position="204"/>
    </location>
</feature>
<dbReference type="PROSITE" id="PS00136">
    <property type="entry name" value="SUBTILASE_ASP"/>
    <property type="match status" value="1"/>
</dbReference>
<keyword evidence="3 5" id="KW-0378">Hydrolase</keyword>
<keyword evidence="2 5" id="KW-0645">Protease</keyword>
<reference evidence="8 9" key="1">
    <citation type="submission" date="2024-09" db="EMBL/GenBank/DDBJ databases">
        <title>Floridaenema gen nov. (Aerosakkonemataceae, Aerosakkonematales ord. nov., Cyanobacteria) from benthic tropical and subtropical fresh waters, with the description of four new species.</title>
        <authorList>
            <person name="Moretto J.A."/>
            <person name="Berthold D.E."/>
            <person name="Lefler F.W."/>
            <person name="Huang I.-S."/>
            <person name="Laughinghouse H. IV."/>
        </authorList>
    </citation>
    <scope>NUCLEOTIDE SEQUENCE [LARGE SCALE GENOMIC DNA]</scope>
    <source>
        <strain evidence="8 9">BLCC-F46</strain>
    </source>
</reference>
<organism evidence="8 9">
    <name type="scientific">Floridaenema aerugineum BLCC-F46</name>
    <dbReference type="NCBI Taxonomy" id="3153654"/>
    <lineage>
        <taxon>Bacteria</taxon>
        <taxon>Bacillati</taxon>
        <taxon>Cyanobacteriota</taxon>
        <taxon>Cyanophyceae</taxon>
        <taxon>Oscillatoriophycideae</taxon>
        <taxon>Aerosakkonematales</taxon>
        <taxon>Aerosakkonemataceae</taxon>
        <taxon>Floridanema</taxon>
        <taxon>Floridanema aerugineum</taxon>
    </lineage>
</organism>
<dbReference type="PROSITE" id="PS00138">
    <property type="entry name" value="SUBTILASE_SER"/>
    <property type="match status" value="1"/>
</dbReference>
<evidence type="ECO:0000256" key="6">
    <source>
        <dbReference type="RuleBase" id="RU003355"/>
    </source>
</evidence>
<dbReference type="PRINTS" id="PR00723">
    <property type="entry name" value="SUBTILISIN"/>
</dbReference>
<dbReference type="Proteomes" id="UP001576774">
    <property type="component" value="Unassembled WGS sequence"/>
</dbReference>
<proteinExistence type="inferred from homology"/>
<dbReference type="InterPro" id="IPR015500">
    <property type="entry name" value="Peptidase_S8_subtilisin-rel"/>
</dbReference>
<sequence>MNNSITPMETTGRYLVLLPEDSVDSGIRALTDNTGRQNIARAADFEGHTFAAEQLESTDTVVFDNLGVAVVSLDPDQVQSIRAATATDEPILAVEPERVVYAIADSQNTTLTTDYLKGFRDAVNHLINQTIPSESQLAATLLADDSATWGLQATKVLDSPYSGLGIKVAVLDTGLDLTHPDFAGRKITSQSFISGEAVQDLNGHGTHCIGTACGSKTPSIVPRYGVAYNAEIFAGKVLSNRGSGADGGILAGIEWAITNGCQIISMSLGAPTRPGDTYSRIYEQVGLRALGQGSLIIAAAGNDSRNLRTGKRLSPPKPVNHPANAPSIMAVAALDSQLQIAAFSNGSINPNGGQVDIAGPGVDVYSTSPMPTRYQTMSGTSMATPHVAGIAALYAQATGLTGHALWAFLMRDAQRLPLPSTDVGAGLVQSPR</sequence>
<dbReference type="InterPro" id="IPR023827">
    <property type="entry name" value="Peptidase_S8_Asp-AS"/>
</dbReference>
<keyword evidence="9" id="KW-1185">Reference proteome</keyword>
<feature type="domain" description="Peptidase S8/S53" evidence="7">
    <location>
        <begin position="165"/>
        <end position="422"/>
    </location>
</feature>
<comment type="caution">
    <text evidence="8">The sequence shown here is derived from an EMBL/GenBank/DDBJ whole genome shotgun (WGS) entry which is preliminary data.</text>
</comment>
<gene>
    <name evidence="8" type="ORF">ACE1CC_09270</name>
</gene>
<dbReference type="CDD" id="cd07480">
    <property type="entry name" value="Peptidases_S8_12"/>
    <property type="match status" value="1"/>
</dbReference>
<evidence type="ECO:0000256" key="1">
    <source>
        <dbReference type="ARBA" id="ARBA00011073"/>
    </source>
</evidence>
<dbReference type="PROSITE" id="PS51892">
    <property type="entry name" value="SUBTILASE"/>
    <property type="match status" value="1"/>
</dbReference>
<dbReference type="Gene3D" id="3.40.50.200">
    <property type="entry name" value="Peptidase S8/S53 domain"/>
    <property type="match status" value="1"/>
</dbReference>
<comment type="similarity">
    <text evidence="1 5 6">Belongs to the peptidase S8 family.</text>
</comment>
<evidence type="ECO:0000313" key="8">
    <source>
        <dbReference type="EMBL" id="MFB2877068.1"/>
    </source>
</evidence>
<dbReference type="RefSeq" id="WP_413270179.1">
    <property type="nucleotide sequence ID" value="NZ_JBHFNQ010000067.1"/>
</dbReference>
<protein>
    <submittedName>
        <fullName evidence="8">S8 family serine peptidase</fullName>
    </submittedName>
</protein>
<dbReference type="InterPro" id="IPR050131">
    <property type="entry name" value="Peptidase_S8_subtilisin-like"/>
</dbReference>
<feature type="active site" description="Charge relay system" evidence="5">
    <location>
        <position position="381"/>
    </location>
</feature>
<dbReference type="Pfam" id="PF00082">
    <property type="entry name" value="Peptidase_S8"/>
    <property type="match status" value="1"/>
</dbReference>
<evidence type="ECO:0000256" key="4">
    <source>
        <dbReference type="ARBA" id="ARBA00022825"/>
    </source>
</evidence>
<dbReference type="EMBL" id="JBHFNQ010000067">
    <property type="protein sequence ID" value="MFB2877068.1"/>
    <property type="molecule type" value="Genomic_DNA"/>
</dbReference>
<evidence type="ECO:0000256" key="5">
    <source>
        <dbReference type="PROSITE-ProRule" id="PRU01240"/>
    </source>
</evidence>
<accession>A0ABV4X2Q3</accession>
<evidence type="ECO:0000256" key="2">
    <source>
        <dbReference type="ARBA" id="ARBA00022670"/>
    </source>
</evidence>